<evidence type="ECO:0000313" key="2">
    <source>
        <dbReference type="EMBL" id="MFC5366038.1"/>
    </source>
</evidence>
<dbReference type="InterPro" id="IPR006311">
    <property type="entry name" value="TAT_signal"/>
</dbReference>
<comment type="caution">
    <text evidence="2">The sequence shown here is derived from an EMBL/GenBank/DDBJ whole genome shotgun (WGS) entry which is preliminary data.</text>
</comment>
<keyword evidence="3" id="KW-1185">Reference proteome</keyword>
<gene>
    <name evidence="2" type="ORF">ACFPJ5_03745</name>
</gene>
<protein>
    <submittedName>
        <fullName evidence="2">WD40/YVTN/BNR-like repeat-containing protein</fullName>
    </submittedName>
</protein>
<organism evidence="2 3">
    <name type="scientific">Salinirubrum litoreum</name>
    <dbReference type="NCBI Taxonomy" id="1126234"/>
    <lineage>
        <taxon>Archaea</taxon>
        <taxon>Methanobacteriati</taxon>
        <taxon>Methanobacteriota</taxon>
        <taxon>Stenosarchaea group</taxon>
        <taxon>Halobacteria</taxon>
        <taxon>Halobacteriales</taxon>
        <taxon>Haloferacaceae</taxon>
        <taxon>Salinirubrum</taxon>
    </lineage>
</organism>
<reference evidence="2 3" key="1">
    <citation type="journal article" date="2019" name="Int. J. Syst. Evol. Microbiol.">
        <title>The Global Catalogue of Microorganisms (GCM) 10K type strain sequencing project: providing services to taxonomists for standard genome sequencing and annotation.</title>
        <authorList>
            <consortium name="The Broad Institute Genomics Platform"/>
            <consortium name="The Broad Institute Genome Sequencing Center for Infectious Disease"/>
            <person name="Wu L."/>
            <person name="Ma J."/>
        </authorList>
    </citation>
    <scope>NUCLEOTIDE SEQUENCE [LARGE SCALE GENOMIC DNA]</scope>
    <source>
        <strain evidence="2 3">CGMCC 1.12237</strain>
    </source>
</reference>
<dbReference type="PROSITE" id="PS51257">
    <property type="entry name" value="PROKAR_LIPOPROTEIN"/>
    <property type="match status" value="1"/>
</dbReference>
<name>A0ABD5R7Z1_9EURY</name>
<feature type="compositionally biased region" description="Low complexity" evidence="1">
    <location>
        <begin position="27"/>
        <end position="57"/>
    </location>
</feature>
<evidence type="ECO:0000313" key="3">
    <source>
        <dbReference type="Proteomes" id="UP001596201"/>
    </source>
</evidence>
<dbReference type="Proteomes" id="UP001596201">
    <property type="component" value="Unassembled WGS sequence"/>
</dbReference>
<accession>A0ABD5R7Z1</accession>
<feature type="region of interest" description="Disordered" evidence="1">
    <location>
        <begin position="27"/>
        <end position="81"/>
    </location>
</feature>
<proteinExistence type="predicted"/>
<evidence type="ECO:0000256" key="1">
    <source>
        <dbReference type="SAM" id="MobiDB-lite"/>
    </source>
</evidence>
<dbReference type="EMBL" id="JBHSKX010000001">
    <property type="protein sequence ID" value="MFC5366038.1"/>
    <property type="molecule type" value="Genomic_DNA"/>
</dbReference>
<dbReference type="AlphaFoldDB" id="A0ABD5R7Z1"/>
<sequence>MTSYTRRGLLALTAGATGLAGCLGGSDASQTATDSTTVQQTTTSPTGDGPGTTTPSGNQSVGNDGSDVGPGDWQAVKSPTDGTLHAVVTTREGPFAVGEEGVLLGRCNGVWETVLDSGLEVTGNGLLGADITANGRHVWFAGGSGAVGRYDLAGSTVTDFSAPLGKTSTWEDVAVAGLAGEEWIYLANGSGEVLRGKNTGSEIDWRGVTKPGTGSSISAVEFVGTGTGFLLDGSTNVFQTTDAGKDWRKVGIPVAGNDLLSLAAMDADSVNVGASGGAVFRYNGFTWTELDAGQASVHGLTRDDSQGLATTSEGEVFEFDEGEWHRTAKPVDEGLYDVTFGTTSAPDVAVGSSGRIVERFR</sequence>
<dbReference type="PROSITE" id="PS51318">
    <property type="entry name" value="TAT"/>
    <property type="match status" value="1"/>
</dbReference>
<dbReference type="RefSeq" id="WP_227228597.1">
    <property type="nucleotide sequence ID" value="NZ_JAJCVJ010000001.1"/>
</dbReference>